<evidence type="ECO:0000256" key="5">
    <source>
        <dbReference type="RuleBase" id="RU003516"/>
    </source>
</evidence>
<comment type="similarity">
    <text evidence="5">Belongs to the MATALPHA1 family.</text>
</comment>
<evidence type="ECO:0000259" key="6">
    <source>
        <dbReference type="PROSITE" id="PS51325"/>
    </source>
</evidence>
<protein>
    <submittedName>
        <fullName evidence="7">Putative mating type protein</fullName>
    </submittedName>
</protein>
<feature type="domain" description="Alpha box" evidence="6">
    <location>
        <begin position="1"/>
        <end position="41"/>
    </location>
</feature>
<dbReference type="AlphaFoldDB" id="A0A0G2FB65"/>
<keyword evidence="4 5" id="KW-0539">Nucleus</keyword>
<organism evidence="7 8">
    <name type="scientific">Diaporthe ampelina</name>
    <dbReference type="NCBI Taxonomy" id="1214573"/>
    <lineage>
        <taxon>Eukaryota</taxon>
        <taxon>Fungi</taxon>
        <taxon>Dikarya</taxon>
        <taxon>Ascomycota</taxon>
        <taxon>Pezizomycotina</taxon>
        <taxon>Sordariomycetes</taxon>
        <taxon>Sordariomycetidae</taxon>
        <taxon>Diaporthales</taxon>
        <taxon>Diaporthaceae</taxon>
        <taxon>Diaporthe</taxon>
    </lineage>
</organism>
<dbReference type="STRING" id="1214573.A0A0G2FB65"/>
<evidence type="ECO:0000256" key="2">
    <source>
        <dbReference type="ARBA" id="ARBA00023125"/>
    </source>
</evidence>
<keyword evidence="8" id="KW-1185">Reference proteome</keyword>
<sequence length="288" mass="32417">MQHIFSNYPQSERSAFIREMWEKEFHKTAWSLIAKVWTHIRDYSGGFNSTLQYAVAAIEEARLTQPDRWLSTYNMVLVRDNAGGITLRQHSEPTGVPEPRQLTDVELLFRVLKRGLPVKNPVQLLDILVRSQKHYMNVSDKTAVPLGMADTNFVDATNNGPLTALSYVARLAPAHGFFERGVSNIETLGTIRVDDDLLISPLDHTFGGFQFDSSTAHLTLPTNGALDVNTMTDATQIFEMGVPTQWDGFSGQVSEHAHQIATNTVQDPPDEYPVNDHFLYQFPGWDLQ</sequence>
<evidence type="ECO:0000313" key="7">
    <source>
        <dbReference type="EMBL" id="KKY31411.1"/>
    </source>
</evidence>
<keyword evidence="3 5" id="KW-0804">Transcription</keyword>
<evidence type="ECO:0000256" key="4">
    <source>
        <dbReference type="ARBA" id="ARBA00023242"/>
    </source>
</evidence>
<dbReference type="Pfam" id="PF04769">
    <property type="entry name" value="MATalpha_HMGbox"/>
    <property type="match status" value="1"/>
</dbReference>
<evidence type="ECO:0000256" key="1">
    <source>
        <dbReference type="ARBA" id="ARBA00023015"/>
    </source>
</evidence>
<proteinExistence type="inferred from homology"/>
<dbReference type="EMBL" id="LCUC01000388">
    <property type="protein sequence ID" value="KKY31411.1"/>
    <property type="molecule type" value="Genomic_DNA"/>
</dbReference>
<comment type="subcellular location">
    <subcellularLocation>
        <location evidence="5">Nucleus</location>
    </subcellularLocation>
</comment>
<name>A0A0G2FB65_9PEZI</name>
<keyword evidence="1 5" id="KW-0805">Transcription regulation</keyword>
<dbReference type="PROSITE" id="PS51325">
    <property type="entry name" value="ALPHA_BOX"/>
    <property type="match status" value="1"/>
</dbReference>
<comment type="caution">
    <text evidence="7">The sequence shown here is derived from an EMBL/GenBank/DDBJ whole genome shotgun (WGS) entry which is preliminary data.</text>
</comment>
<dbReference type="GO" id="GO:0008301">
    <property type="term" value="F:DNA binding, bending"/>
    <property type="evidence" value="ECO:0007669"/>
    <property type="project" value="InterPro"/>
</dbReference>
<dbReference type="InterPro" id="IPR006856">
    <property type="entry name" value="MATalpha_HMGbox"/>
</dbReference>
<gene>
    <name evidence="7" type="ORF">UCDDA912_g08602</name>
</gene>
<evidence type="ECO:0000256" key="3">
    <source>
        <dbReference type="ARBA" id="ARBA00023163"/>
    </source>
</evidence>
<evidence type="ECO:0000313" key="8">
    <source>
        <dbReference type="Proteomes" id="UP000034680"/>
    </source>
</evidence>
<reference evidence="7 8" key="2">
    <citation type="submission" date="2015-05" db="EMBL/GenBank/DDBJ databases">
        <authorList>
            <person name="Morales-Cruz A."/>
            <person name="Amrine K.C."/>
            <person name="Cantu D."/>
        </authorList>
    </citation>
    <scope>NUCLEOTIDE SEQUENCE [LARGE SCALE GENOMIC DNA]</scope>
    <source>
        <strain evidence="7">DA912</strain>
    </source>
</reference>
<keyword evidence="2 5" id="KW-0238">DNA-binding</keyword>
<reference evidence="7 8" key="1">
    <citation type="submission" date="2015-05" db="EMBL/GenBank/DDBJ databases">
        <title>Distinctive expansion of gene families associated with plant cell wall degradation and secondary metabolism in the genomes of grapevine trunk pathogens.</title>
        <authorList>
            <person name="Lawrence D.P."/>
            <person name="Travadon R."/>
            <person name="Rolshausen P.E."/>
            <person name="Baumgartner K."/>
        </authorList>
    </citation>
    <scope>NUCLEOTIDE SEQUENCE [LARGE SCALE GENOMIC DNA]</scope>
    <source>
        <strain evidence="7">DA912</strain>
    </source>
</reference>
<dbReference type="OrthoDB" id="5398665at2759"/>
<accession>A0A0G2FB65</accession>
<dbReference type="GO" id="GO:0045895">
    <property type="term" value="P:positive regulation of mating-type specific transcription, DNA-templated"/>
    <property type="evidence" value="ECO:0007669"/>
    <property type="project" value="InterPro"/>
</dbReference>
<dbReference type="Proteomes" id="UP000034680">
    <property type="component" value="Unassembled WGS sequence"/>
</dbReference>
<dbReference type="GO" id="GO:0005634">
    <property type="term" value="C:nucleus"/>
    <property type="evidence" value="ECO:0007669"/>
    <property type="project" value="UniProtKB-SubCell"/>
</dbReference>